<dbReference type="EMBL" id="JAOPGA020000609">
    <property type="protein sequence ID" value="KAL0479932.1"/>
    <property type="molecule type" value="Genomic_DNA"/>
</dbReference>
<dbReference type="Proteomes" id="UP001431209">
    <property type="component" value="Unassembled WGS sequence"/>
</dbReference>
<evidence type="ECO:0000313" key="3">
    <source>
        <dbReference type="Proteomes" id="UP001431209"/>
    </source>
</evidence>
<gene>
    <name evidence="2" type="ORF">AKO1_000680</name>
</gene>
<keyword evidence="3" id="KW-1185">Reference proteome</keyword>
<dbReference type="InterPro" id="IPR029030">
    <property type="entry name" value="Caspase-like_dom_sf"/>
</dbReference>
<evidence type="ECO:0000256" key="1">
    <source>
        <dbReference type="ARBA" id="ARBA00009941"/>
    </source>
</evidence>
<dbReference type="AlphaFoldDB" id="A0AAW2YUP6"/>
<organism evidence="2 3">
    <name type="scientific">Acrasis kona</name>
    <dbReference type="NCBI Taxonomy" id="1008807"/>
    <lineage>
        <taxon>Eukaryota</taxon>
        <taxon>Discoba</taxon>
        <taxon>Heterolobosea</taxon>
        <taxon>Tetramitia</taxon>
        <taxon>Eutetramitia</taxon>
        <taxon>Acrasidae</taxon>
        <taxon>Acrasis</taxon>
    </lineage>
</organism>
<dbReference type="SUPFAM" id="SSF52129">
    <property type="entry name" value="Caspase-like"/>
    <property type="match status" value="1"/>
</dbReference>
<accession>A0AAW2YUP6</accession>
<evidence type="ECO:0000313" key="2">
    <source>
        <dbReference type="EMBL" id="KAL0479932.1"/>
    </source>
</evidence>
<dbReference type="GO" id="GO:0006508">
    <property type="term" value="P:proteolysis"/>
    <property type="evidence" value="ECO:0007669"/>
    <property type="project" value="InterPro"/>
</dbReference>
<name>A0AAW2YUP6_9EUKA</name>
<dbReference type="GO" id="GO:0008233">
    <property type="term" value="F:peptidase activity"/>
    <property type="evidence" value="ECO:0007669"/>
    <property type="project" value="InterPro"/>
</dbReference>
<comment type="caution">
    <text evidence="2">The sequence shown here is derived from an EMBL/GenBank/DDBJ whole genome shotgun (WGS) entry which is preliminary data.</text>
</comment>
<dbReference type="InterPro" id="IPR001096">
    <property type="entry name" value="Peptidase_C13"/>
</dbReference>
<dbReference type="Gene3D" id="3.40.50.1460">
    <property type="match status" value="1"/>
</dbReference>
<reference evidence="2 3" key="1">
    <citation type="submission" date="2024-03" db="EMBL/GenBank/DDBJ databases">
        <title>The Acrasis kona genome and developmental transcriptomes reveal deep origins of eukaryotic multicellular pathways.</title>
        <authorList>
            <person name="Sheikh S."/>
            <person name="Fu C.-J."/>
            <person name="Brown M.W."/>
            <person name="Baldauf S.L."/>
        </authorList>
    </citation>
    <scope>NUCLEOTIDE SEQUENCE [LARGE SCALE GENOMIC DNA]</scope>
    <source>
        <strain evidence="2 3">ATCC MYA-3509</strain>
    </source>
</reference>
<proteinExistence type="inferred from homology"/>
<comment type="similarity">
    <text evidence="1">Belongs to the peptidase C13 family.</text>
</comment>
<evidence type="ECO:0008006" key="4">
    <source>
        <dbReference type="Google" id="ProtNLM"/>
    </source>
</evidence>
<dbReference type="Pfam" id="PF01650">
    <property type="entry name" value="Peptidase_C13"/>
    <property type="match status" value="1"/>
</dbReference>
<protein>
    <recommendedName>
        <fullName evidence="4">CHAT domain-containing protein</fullName>
    </recommendedName>
</protein>
<sequence length="385" mass="44070">MIHAYLYANFEKRSDIRFLFDLMRVYRMIKDATKDQEVEIRCYSNPDVRTWEYFIKPMHQNMAHDLTEEEMRDFTMVEHPALQHTSEFSRELMSVEGLTKNDRVFIYITGHGVKDGVSIGLDSVLSVRQIVDILDHFEGQGAGVLLFLSACSSQKIVRDFGIQYLKGTESEKKNICIFTDDSSIEGGQSYNIELVPAELEIGTEFCHVFLTLLDRLKTQTHPDTNPSIRGFHMGFPDKFRAFHGRNANQNLSDYFGANIVNYDAPLCRRPAGFVDYVSFTNFNGDKVVTCRSLISPKLFELLRLLLGHEPTDAELSIELSDKEYVEHHDRILEITTLLRANKFIVPGKFPGGNAVYCMLNMLDSDIVRGIKQINERNVSLKSNVK</sequence>